<organism evidence="2 3">
    <name type="scientific">Pseudoalteromonas luteoviolacea S4060-1</name>
    <dbReference type="NCBI Taxonomy" id="1365257"/>
    <lineage>
        <taxon>Bacteria</taxon>
        <taxon>Pseudomonadati</taxon>
        <taxon>Pseudomonadota</taxon>
        <taxon>Gammaproteobacteria</taxon>
        <taxon>Alteromonadales</taxon>
        <taxon>Pseudoalteromonadaceae</taxon>
        <taxon>Pseudoalteromonas</taxon>
    </lineage>
</organism>
<evidence type="ECO:0000259" key="1">
    <source>
        <dbReference type="SMART" id="SM00507"/>
    </source>
</evidence>
<dbReference type="Proteomes" id="UP000076661">
    <property type="component" value="Unassembled WGS sequence"/>
</dbReference>
<proteinExistence type="predicted"/>
<reference evidence="2 3" key="1">
    <citation type="submission" date="2013-07" db="EMBL/GenBank/DDBJ databases">
        <title>Comparative Genomic and Metabolomic Analysis of Twelve Strains of Pseudoalteromonas luteoviolacea.</title>
        <authorList>
            <person name="Vynne N.G."/>
            <person name="Mansson M."/>
            <person name="Gram L."/>
        </authorList>
    </citation>
    <scope>NUCLEOTIDE SEQUENCE [LARGE SCALE GENOMIC DNA]</scope>
    <source>
        <strain evidence="2 3">S4060-1</strain>
    </source>
</reference>
<dbReference type="PATRIC" id="fig|1365257.3.peg.1952"/>
<dbReference type="RefSeq" id="WP_063380859.1">
    <property type="nucleotide sequence ID" value="NZ_AUXX01000012.1"/>
</dbReference>
<accession>A0A161YX84</accession>
<dbReference type="SMART" id="SM00507">
    <property type="entry name" value="HNHc"/>
    <property type="match status" value="1"/>
</dbReference>
<name>A0A161YX84_9GAMM</name>
<evidence type="ECO:0000313" key="3">
    <source>
        <dbReference type="Proteomes" id="UP000076661"/>
    </source>
</evidence>
<dbReference type="AlphaFoldDB" id="A0A161YX84"/>
<gene>
    <name evidence="2" type="ORF">N478_01830</name>
</gene>
<protein>
    <recommendedName>
        <fullName evidence="1">HNH nuclease domain-containing protein</fullName>
    </recommendedName>
</protein>
<sequence>MEISINFEQLESAALKMGAPSRHIGLSASLEQLSEIDSGLGEGLILGEDLELSEVENTHNLLSYKGRQIMLYIPEQRSHIEEVINNGKIAQARRLHVAECGTIEDMRNKGFFERYQVTNDISGSYPVMGHQHYRGEVIKGKAELGICKNCLRILNYKGYADLKGEAKDKVFLELNLAELFESYSSYFKHYPTQKKSIGSYTKDWELVSANYRQQQNYTCEQCGVALSSHKRLLHTHHINGVKTDNAVNNLKALCADCHTKQPNHDHMYVSHEDSLLINQLRREQHKFDCSEYSDVIQYADSALKGLLLKCQTYRLPTPELGICIKHGNELVSIDLAWPRKKFAVVIEHTQLAPLKALGWDVWLASDGLANFYAMQKYIR</sequence>
<dbReference type="CDD" id="cd00085">
    <property type="entry name" value="HNHc"/>
    <property type="match status" value="1"/>
</dbReference>
<comment type="caution">
    <text evidence="2">The sequence shown here is derived from an EMBL/GenBank/DDBJ whole genome shotgun (WGS) entry which is preliminary data.</text>
</comment>
<evidence type="ECO:0000313" key="2">
    <source>
        <dbReference type="EMBL" id="KZN67516.1"/>
    </source>
</evidence>
<dbReference type="EMBL" id="AUXX01000012">
    <property type="protein sequence ID" value="KZN67516.1"/>
    <property type="molecule type" value="Genomic_DNA"/>
</dbReference>
<feature type="domain" description="HNH nuclease" evidence="1">
    <location>
        <begin position="206"/>
        <end position="259"/>
    </location>
</feature>
<dbReference type="InterPro" id="IPR003615">
    <property type="entry name" value="HNH_nuc"/>
</dbReference>